<gene>
    <name evidence="3" type="primary">ga05341</name>
    <name evidence="2" type="synonym">ga04888</name>
    <name evidence="2" type="ORF">PR202_ga04888</name>
    <name evidence="3" type="ORF">PR202_ga05341</name>
</gene>
<dbReference type="EMBL" id="BQKI01000002">
    <property type="protein sequence ID" value="GJM88778.1"/>
    <property type="molecule type" value="Genomic_DNA"/>
</dbReference>
<protein>
    <submittedName>
        <fullName evidence="3">Uncharacterized protein</fullName>
    </submittedName>
</protein>
<evidence type="ECO:0000256" key="1">
    <source>
        <dbReference type="SAM" id="MobiDB-lite"/>
    </source>
</evidence>
<name>A0AAV5BTS6_ELECO</name>
<evidence type="ECO:0000313" key="2">
    <source>
        <dbReference type="EMBL" id="GJM88778.1"/>
    </source>
</evidence>
<keyword evidence="4" id="KW-1185">Reference proteome</keyword>
<accession>A0AAV5BTS6</accession>
<reference evidence="3" key="1">
    <citation type="journal article" date="2018" name="DNA Res.">
        <title>Multiple hybrid de novo genome assembly of finger millet, an orphan allotetraploid crop.</title>
        <authorList>
            <person name="Hatakeyama M."/>
            <person name="Aluri S."/>
            <person name="Balachadran M.T."/>
            <person name="Sivarajan S.R."/>
            <person name="Patrignani A."/>
            <person name="Gruter S."/>
            <person name="Poveda L."/>
            <person name="Shimizu-Inatsugi R."/>
            <person name="Baeten J."/>
            <person name="Francoijs K.J."/>
            <person name="Nataraja K.N."/>
            <person name="Reddy Y.A.N."/>
            <person name="Phadnis S."/>
            <person name="Ravikumar R.L."/>
            <person name="Schlapbach R."/>
            <person name="Sreeman S.M."/>
            <person name="Shimizu K.K."/>
        </authorList>
    </citation>
    <scope>NUCLEOTIDE SEQUENCE</scope>
</reference>
<sequence>MAMAAPAPLCEREAAEQNLEGDKGATCSVWRPRAGRAQGQQDAGDMRGSLHPVTISGLRPAGLLKLG</sequence>
<dbReference type="Proteomes" id="UP001054889">
    <property type="component" value="Unassembled WGS sequence"/>
</dbReference>
<reference evidence="3" key="2">
    <citation type="submission" date="2021-12" db="EMBL/GenBank/DDBJ databases">
        <title>Resequencing data analysis of finger millet.</title>
        <authorList>
            <person name="Hatakeyama M."/>
            <person name="Aluri S."/>
            <person name="Balachadran M.T."/>
            <person name="Sivarajan S.R."/>
            <person name="Poveda L."/>
            <person name="Shimizu-Inatsugi R."/>
            <person name="Schlapbach R."/>
            <person name="Sreeman S.M."/>
            <person name="Shimizu K.K."/>
        </authorList>
    </citation>
    <scope>NUCLEOTIDE SEQUENCE</scope>
</reference>
<dbReference type="EMBL" id="BQKI01000002">
    <property type="protein sequence ID" value="GJM89179.1"/>
    <property type="molecule type" value="Genomic_DNA"/>
</dbReference>
<evidence type="ECO:0000313" key="4">
    <source>
        <dbReference type="Proteomes" id="UP001054889"/>
    </source>
</evidence>
<evidence type="ECO:0000313" key="3">
    <source>
        <dbReference type="EMBL" id="GJM89179.1"/>
    </source>
</evidence>
<feature type="region of interest" description="Disordered" evidence="1">
    <location>
        <begin position="16"/>
        <end position="53"/>
    </location>
</feature>
<comment type="caution">
    <text evidence="3">The sequence shown here is derived from an EMBL/GenBank/DDBJ whole genome shotgun (WGS) entry which is preliminary data.</text>
</comment>
<organism evidence="3 4">
    <name type="scientific">Eleusine coracana subsp. coracana</name>
    <dbReference type="NCBI Taxonomy" id="191504"/>
    <lineage>
        <taxon>Eukaryota</taxon>
        <taxon>Viridiplantae</taxon>
        <taxon>Streptophyta</taxon>
        <taxon>Embryophyta</taxon>
        <taxon>Tracheophyta</taxon>
        <taxon>Spermatophyta</taxon>
        <taxon>Magnoliopsida</taxon>
        <taxon>Liliopsida</taxon>
        <taxon>Poales</taxon>
        <taxon>Poaceae</taxon>
        <taxon>PACMAD clade</taxon>
        <taxon>Chloridoideae</taxon>
        <taxon>Cynodonteae</taxon>
        <taxon>Eleusininae</taxon>
        <taxon>Eleusine</taxon>
    </lineage>
</organism>
<proteinExistence type="predicted"/>
<dbReference type="AlphaFoldDB" id="A0AAV5BTS6"/>